<accession>A0A6J5KYE4</accession>
<organism evidence="1">
    <name type="scientific">uncultured Caudovirales phage</name>
    <dbReference type="NCBI Taxonomy" id="2100421"/>
    <lineage>
        <taxon>Viruses</taxon>
        <taxon>Duplodnaviria</taxon>
        <taxon>Heunggongvirae</taxon>
        <taxon>Uroviricota</taxon>
        <taxon>Caudoviricetes</taxon>
        <taxon>Peduoviridae</taxon>
        <taxon>Maltschvirus</taxon>
        <taxon>Maltschvirus maltsch</taxon>
    </lineage>
</organism>
<dbReference type="EMBL" id="LR796187">
    <property type="protein sequence ID" value="CAB4125933.1"/>
    <property type="molecule type" value="Genomic_DNA"/>
</dbReference>
<name>A0A6J5KYE4_9CAUD</name>
<evidence type="ECO:0000313" key="1">
    <source>
        <dbReference type="EMBL" id="CAB4125933.1"/>
    </source>
</evidence>
<protein>
    <submittedName>
        <fullName evidence="1">Uncharacterized protein</fullName>
    </submittedName>
</protein>
<sequence>MKTLNCKEMDMTEIHAKPIVDGKFWIVEQDGSRIATLHKKENNKFVLSSHNGELMFNKKDDLTKQFGKEFFLTSAKIKVTNLEPKECHGFPTSCKPYNAMYDVQRRLPLFTKSNASKSLYCAGYYVIKFDKGWVKSFCPKAITIERYPYKGPFKSEFEMKTVLSNAKSD</sequence>
<gene>
    <name evidence="2" type="ORF">UFOVP181_305</name>
    <name evidence="1" type="ORF">UFOVP57_334</name>
</gene>
<evidence type="ECO:0000313" key="2">
    <source>
        <dbReference type="EMBL" id="CAB5209072.1"/>
    </source>
</evidence>
<reference evidence="1" key="1">
    <citation type="submission" date="2020-04" db="EMBL/GenBank/DDBJ databases">
        <authorList>
            <person name="Chiriac C."/>
            <person name="Salcher M."/>
            <person name="Ghai R."/>
            <person name="Kavagutti S V."/>
        </authorList>
    </citation>
    <scope>NUCLEOTIDE SEQUENCE</scope>
</reference>
<proteinExistence type="predicted"/>
<dbReference type="EMBL" id="LR798231">
    <property type="protein sequence ID" value="CAB5209072.1"/>
    <property type="molecule type" value="Genomic_DNA"/>
</dbReference>